<dbReference type="Ensembl" id="ENSFHET00000012388.1">
    <property type="protein sequence ID" value="ENSFHEP00000022632.1"/>
    <property type="gene ID" value="ENSFHEG00000003121.1"/>
</dbReference>
<feature type="region of interest" description="Disordered" evidence="1">
    <location>
        <begin position="448"/>
        <end position="480"/>
    </location>
</feature>
<keyword evidence="4" id="KW-1185">Reference proteome</keyword>
<dbReference type="GeneID" id="105935745"/>
<evidence type="ECO:0000313" key="4">
    <source>
        <dbReference type="Proteomes" id="UP000265000"/>
    </source>
</evidence>
<feature type="region of interest" description="Disordered" evidence="1">
    <location>
        <begin position="417"/>
        <end position="436"/>
    </location>
</feature>
<dbReference type="GO" id="GO:0051216">
    <property type="term" value="P:cartilage development"/>
    <property type="evidence" value="ECO:0007669"/>
    <property type="project" value="Ensembl"/>
</dbReference>
<name>A0A3Q2Q957_FUNHE</name>
<feature type="compositionally biased region" description="Basic and acidic residues" evidence="1">
    <location>
        <begin position="459"/>
        <end position="480"/>
    </location>
</feature>
<feature type="signal peptide" evidence="2">
    <location>
        <begin position="1"/>
        <end position="27"/>
    </location>
</feature>
<feature type="compositionally biased region" description="Basic and acidic residues" evidence="1">
    <location>
        <begin position="538"/>
        <end position="576"/>
    </location>
</feature>
<evidence type="ECO:0000313" key="3">
    <source>
        <dbReference type="Ensembl" id="ENSFHEP00000022632.1"/>
    </source>
</evidence>
<evidence type="ECO:0000256" key="2">
    <source>
        <dbReference type="SAM" id="SignalP"/>
    </source>
</evidence>
<proteinExistence type="predicted"/>
<dbReference type="AlphaFoldDB" id="A0A3Q2Q957"/>
<reference evidence="3" key="2">
    <citation type="submission" date="2025-09" db="UniProtKB">
        <authorList>
            <consortium name="Ensembl"/>
        </authorList>
    </citation>
    <scope>IDENTIFICATION</scope>
</reference>
<sequence>MAERRSFYGVLVATLLVVMLLPAFLSAGPVLQRSKGDAGESIREKAEAAASHRRLIRNRRNISWYKQHSDFWAWYKYFTDNGNQEAVQEMDKIYLAYLQNKNRAEARRSYKAYLRHLGEIYKSCAESDDPNCVAAYTTRPKSKPEPPKPAPIKTCDPTRDVQCMYMALAQGKSPYMPLVVPAAPAAPVKSPAPLFARAAAQAKEPATGHYYYAPAAPSFLTKEQKAELLRICSAEDVECLQYHLRAAYGYGPSAGHAPSYRHLGCDPRTDPACKHKHVQKAPSSPYLQYPGCDPLRDPYCAHAGSLVAPRGPNPAAAGPGSCNPLFEDNCNPLTATRFSSPPDEYRSDERDDAAAIRAAPPPAEPSDPYAMFRDAYANANRVTDPYAMYRQHPTPAAPHSPDPYNILRQLMSQARDNDPYAPRMSAPESNPNPYSAVRDAMNRQSSLSPMQRYPLSNPSHEEQPQEEHHPLGPPGKTKEGYDCFIGYDHECFPVRPSQPRSGDPRRALYPAEAYQPSQNTDSARIGVLEPDNPDCDPEYDRDCRLRRYEPEQPQPEHHTNEDHGRGRGEPEQHGQDQYEAEPYQSGQEEPYMTYPAHSQGMPSLQDILRSYGDRFPEQDDHRAYADNYRRK</sequence>
<feature type="chain" id="PRO_5018733187" evidence="2">
    <location>
        <begin position="28"/>
        <end position="631"/>
    </location>
</feature>
<dbReference type="GeneTree" id="ENSGT00500000045505"/>
<dbReference type="OrthoDB" id="8682554at2759"/>
<dbReference type="CTD" id="794315"/>
<dbReference type="GO" id="GO:0033333">
    <property type="term" value="P:fin development"/>
    <property type="evidence" value="ECO:0007669"/>
    <property type="project" value="Ensembl"/>
</dbReference>
<feature type="region of interest" description="Disordered" evidence="1">
    <location>
        <begin position="492"/>
        <end position="631"/>
    </location>
</feature>
<feature type="compositionally biased region" description="Polar residues" evidence="1">
    <location>
        <begin position="448"/>
        <end position="458"/>
    </location>
</feature>
<feature type="compositionally biased region" description="Basic and acidic residues" evidence="1">
    <location>
        <begin position="343"/>
        <end position="353"/>
    </location>
</feature>
<keyword evidence="2" id="KW-0732">Signal</keyword>
<reference evidence="3" key="1">
    <citation type="submission" date="2025-08" db="UniProtKB">
        <authorList>
            <consortium name="Ensembl"/>
        </authorList>
    </citation>
    <scope>IDENTIFICATION</scope>
</reference>
<protein>
    <submittedName>
        <fullName evidence="3">Actinodin1</fullName>
    </submittedName>
</protein>
<feature type="compositionally biased region" description="Basic and acidic residues" evidence="1">
    <location>
        <begin position="611"/>
        <end position="631"/>
    </location>
</feature>
<accession>A0A3Q2Q957</accession>
<organism evidence="3 4">
    <name type="scientific">Fundulus heteroclitus</name>
    <name type="common">Killifish</name>
    <name type="synonym">Mummichog</name>
    <dbReference type="NCBI Taxonomy" id="8078"/>
    <lineage>
        <taxon>Eukaryota</taxon>
        <taxon>Metazoa</taxon>
        <taxon>Chordata</taxon>
        <taxon>Craniata</taxon>
        <taxon>Vertebrata</taxon>
        <taxon>Euteleostomi</taxon>
        <taxon>Actinopterygii</taxon>
        <taxon>Neopterygii</taxon>
        <taxon>Teleostei</taxon>
        <taxon>Neoteleostei</taxon>
        <taxon>Acanthomorphata</taxon>
        <taxon>Ovalentaria</taxon>
        <taxon>Atherinomorphae</taxon>
        <taxon>Cyprinodontiformes</taxon>
        <taxon>Fundulidae</taxon>
        <taxon>Fundulus</taxon>
    </lineage>
</organism>
<evidence type="ECO:0000256" key="1">
    <source>
        <dbReference type="SAM" id="MobiDB-lite"/>
    </source>
</evidence>
<feature type="region of interest" description="Disordered" evidence="1">
    <location>
        <begin position="333"/>
        <end position="353"/>
    </location>
</feature>
<dbReference type="Proteomes" id="UP000265000">
    <property type="component" value="Unplaced"/>
</dbReference>